<evidence type="ECO:0000313" key="4">
    <source>
        <dbReference type="EMBL" id="MDE5418108.1"/>
    </source>
</evidence>
<reference evidence="4 5" key="1">
    <citation type="submission" date="2022-01" db="EMBL/GenBank/DDBJ databases">
        <title>Labilibaculum sp. nov, a marine bacterium isolated from Antarctica.</title>
        <authorList>
            <person name="Dai W."/>
        </authorList>
    </citation>
    <scope>NUCLEOTIDE SEQUENCE [LARGE SCALE GENOMIC DNA]</scope>
    <source>
        <strain evidence="4 5">DW002</strain>
    </source>
</reference>
<organism evidence="4 5">
    <name type="scientific">Paralabilibaculum antarcticum</name>
    <dbReference type="NCBI Taxonomy" id="2912572"/>
    <lineage>
        <taxon>Bacteria</taxon>
        <taxon>Pseudomonadati</taxon>
        <taxon>Bacteroidota</taxon>
        <taxon>Bacteroidia</taxon>
        <taxon>Marinilabiliales</taxon>
        <taxon>Marinifilaceae</taxon>
        <taxon>Paralabilibaculum</taxon>
    </lineage>
</organism>
<keyword evidence="5" id="KW-1185">Reference proteome</keyword>
<dbReference type="Proteomes" id="UP001528920">
    <property type="component" value="Unassembled WGS sequence"/>
</dbReference>
<evidence type="ECO:0000259" key="3">
    <source>
        <dbReference type="Pfam" id="PF06414"/>
    </source>
</evidence>
<dbReference type="SUPFAM" id="SSF52540">
    <property type="entry name" value="P-loop containing nucleoside triphosphate hydrolases"/>
    <property type="match status" value="1"/>
</dbReference>
<dbReference type="InterPro" id="IPR027417">
    <property type="entry name" value="P-loop_NTPase"/>
</dbReference>
<evidence type="ECO:0000313" key="5">
    <source>
        <dbReference type="Proteomes" id="UP001528920"/>
    </source>
</evidence>
<evidence type="ECO:0000256" key="2">
    <source>
        <dbReference type="ARBA" id="ARBA00022840"/>
    </source>
</evidence>
<dbReference type="InterPro" id="IPR010488">
    <property type="entry name" value="Zeta_toxin_domain"/>
</dbReference>
<dbReference type="EMBL" id="JAKJSC010000001">
    <property type="protein sequence ID" value="MDE5418108.1"/>
    <property type="molecule type" value="Genomic_DNA"/>
</dbReference>
<dbReference type="Pfam" id="PF06414">
    <property type="entry name" value="Zeta_toxin"/>
    <property type="match status" value="1"/>
</dbReference>
<name>A0ABT5VUD5_9BACT</name>
<dbReference type="RefSeq" id="WP_275109443.1">
    <property type="nucleotide sequence ID" value="NZ_JAKJSC010000001.1"/>
</dbReference>
<gene>
    <name evidence="4" type="ORF">L3049_08810</name>
</gene>
<keyword evidence="2" id="KW-0067">ATP-binding</keyword>
<keyword evidence="1" id="KW-0547">Nucleotide-binding</keyword>
<comment type="caution">
    <text evidence="4">The sequence shown here is derived from an EMBL/GenBank/DDBJ whole genome shotgun (WGS) entry which is preliminary data.</text>
</comment>
<accession>A0ABT5VUD5</accession>
<dbReference type="Gene3D" id="3.40.50.300">
    <property type="entry name" value="P-loop containing nucleotide triphosphate hydrolases"/>
    <property type="match status" value="1"/>
</dbReference>
<proteinExistence type="predicted"/>
<sequence>MPKEYQRILKNRVMKGDVIVLEEHHIRVAGIIAPCLVEEIKSKGKRYTITVSGESGSGKSETGKAIADELEKEGIKSVLLGQDDYFVLPPKSNDAKRREDPEWLGPHVEVKMDLMDQNLQDAIDGKNQIVKPLIDYHQNSVENEIINLEGIQVVIAEGTYTALLKNVDTKVFIARNRIDTLEHRQKRNRGKEVGDPFIEQVLVTEHKIIAGHKQLADFVITKDYELEVK</sequence>
<evidence type="ECO:0000256" key="1">
    <source>
        <dbReference type="ARBA" id="ARBA00022741"/>
    </source>
</evidence>
<protein>
    <submittedName>
        <fullName evidence="4">Zeta toxin family protein</fullName>
    </submittedName>
</protein>
<feature type="domain" description="Zeta toxin" evidence="3">
    <location>
        <begin position="42"/>
        <end position="130"/>
    </location>
</feature>